<dbReference type="GO" id="GO:0003697">
    <property type="term" value="F:single-stranded DNA binding"/>
    <property type="evidence" value="ECO:0007669"/>
    <property type="project" value="InterPro"/>
</dbReference>
<name>A0A849I280_9HYPH</name>
<gene>
    <name evidence="10" type="ORF">HJG44_16145</name>
</gene>
<keyword evidence="4 8" id="KW-0378">Hydrolase</keyword>
<dbReference type="SUPFAM" id="SSF143081">
    <property type="entry name" value="BB1717-like"/>
    <property type="match status" value="1"/>
</dbReference>
<feature type="compositionally biased region" description="Acidic residues" evidence="9">
    <location>
        <begin position="155"/>
        <end position="164"/>
    </location>
</feature>
<keyword evidence="7" id="KW-0456">Lyase</keyword>
<evidence type="ECO:0000256" key="5">
    <source>
        <dbReference type="ARBA" id="ARBA00023124"/>
    </source>
</evidence>
<reference evidence="10 11" key="1">
    <citation type="submission" date="2020-04" db="EMBL/GenBank/DDBJ databases">
        <title>Enterovirga sp. isolate from soil.</title>
        <authorList>
            <person name="Chea S."/>
            <person name="Kim D.-U."/>
        </authorList>
    </citation>
    <scope>NUCLEOTIDE SEQUENCE [LARGE SCALE GENOMIC DNA]</scope>
    <source>
        <strain evidence="10 11">DB1703</strain>
    </source>
</reference>
<protein>
    <recommendedName>
        <fullName evidence="8">Abasic site processing protein</fullName>
        <ecNumber evidence="8">3.4.-.-</ecNumber>
    </recommendedName>
</protein>
<dbReference type="InterPro" id="IPR003738">
    <property type="entry name" value="SRAP"/>
</dbReference>
<keyword evidence="3" id="KW-0227">DNA damage</keyword>
<evidence type="ECO:0000256" key="3">
    <source>
        <dbReference type="ARBA" id="ARBA00022763"/>
    </source>
</evidence>
<evidence type="ECO:0000256" key="4">
    <source>
        <dbReference type="ARBA" id="ARBA00022801"/>
    </source>
</evidence>
<comment type="similarity">
    <text evidence="1 8">Belongs to the SOS response-associated peptidase family.</text>
</comment>
<proteinExistence type="inferred from homology"/>
<dbReference type="PANTHER" id="PTHR13604:SF0">
    <property type="entry name" value="ABASIC SITE PROCESSING PROTEIN HMCES"/>
    <property type="match status" value="1"/>
</dbReference>
<keyword evidence="6" id="KW-0238">DNA-binding</keyword>
<dbReference type="PANTHER" id="PTHR13604">
    <property type="entry name" value="DC12-RELATED"/>
    <property type="match status" value="1"/>
</dbReference>
<evidence type="ECO:0000256" key="7">
    <source>
        <dbReference type="ARBA" id="ARBA00023239"/>
    </source>
</evidence>
<dbReference type="AlphaFoldDB" id="A0A849I280"/>
<dbReference type="GO" id="GO:0016829">
    <property type="term" value="F:lyase activity"/>
    <property type="evidence" value="ECO:0007669"/>
    <property type="project" value="UniProtKB-KW"/>
</dbReference>
<comment type="caution">
    <text evidence="10">The sequence shown here is derived from an EMBL/GenBank/DDBJ whole genome shotgun (WGS) entry which is preliminary data.</text>
</comment>
<evidence type="ECO:0000256" key="9">
    <source>
        <dbReference type="SAM" id="MobiDB-lite"/>
    </source>
</evidence>
<evidence type="ECO:0000256" key="6">
    <source>
        <dbReference type="ARBA" id="ARBA00023125"/>
    </source>
</evidence>
<organism evidence="10 11">
    <name type="scientific">Enterovirga aerilata</name>
    <dbReference type="NCBI Taxonomy" id="2730920"/>
    <lineage>
        <taxon>Bacteria</taxon>
        <taxon>Pseudomonadati</taxon>
        <taxon>Pseudomonadota</taxon>
        <taxon>Alphaproteobacteria</taxon>
        <taxon>Hyphomicrobiales</taxon>
        <taxon>Methylobacteriaceae</taxon>
        <taxon>Enterovirga</taxon>
    </lineage>
</organism>
<keyword evidence="11" id="KW-1185">Reference proteome</keyword>
<evidence type="ECO:0000313" key="11">
    <source>
        <dbReference type="Proteomes" id="UP000564885"/>
    </source>
</evidence>
<dbReference type="InterPro" id="IPR036590">
    <property type="entry name" value="SRAP-like"/>
</dbReference>
<dbReference type="GO" id="GO:0006508">
    <property type="term" value="P:proteolysis"/>
    <property type="evidence" value="ECO:0007669"/>
    <property type="project" value="UniProtKB-KW"/>
</dbReference>
<keyword evidence="2 8" id="KW-0645">Protease</keyword>
<dbReference type="EC" id="3.4.-.-" evidence="8"/>
<accession>A0A849I280</accession>
<dbReference type="GO" id="GO:0008233">
    <property type="term" value="F:peptidase activity"/>
    <property type="evidence" value="ECO:0007669"/>
    <property type="project" value="UniProtKB-KW"/>
</dbReference>
<dbReference type="EMBL" id="JABEPP010000004">
    <property type="protein sequence ID" value="NNM73916.1"/>
    <property type="molecule type" value="Genomic_DNA"/>
</dbReference>
<evidence type="ECO:0000313" key="10">
    <source>
        <dbReference type="EMBL" id="NNM73916.1"/>
    </source>
</evidence>
<evidence type="ECO:0000256" key="8">
    <source>
        <dbReference type="RuleBase" id="RU364100"/>
    </source>
</evidence>
<feature type="compositionally biased region" description="Basic and acidic residues" evidence="9">
    <location>
        <begin position="167"/>
        <end position="176"/>
    </location>
</feature>
<evidence type="ECO:0000256" key="1">
    <source>
        <dbReference type="ARBA" id="ARBA00008136"/>
    </source>
</evidence>
<feature type="region of interest" description="Disordered" evidence="9">
    <location>
        <begin position="126"/>
        <end position="176"/>
    </location>
</feature>
<dbReference type="Pfam" id="PF02586">
    <property type="entry name" value="SRAP"/>
    <property type="match status" value="1"/>
</dbReference>
<evidence type="ECO:0000256" key="2">
    <source>
        <dbReference type="ARBA" id="ARBA00022670"/>
    </source>
</evidence>
<dbReference type="Gene3D" id="3.90.1680.10">
    <property type="entry name" value="SOS response associated peptidase-like"/>
    <property type="match status" value="1"/>
</dbReference>
<dbReference type="Proteomes" id="UP000564885">
    <property type="component" value="Unassembled WGS sequence"/>
</dbReference>
<dbReference type="GO" id="GO:0106300">
    <property type="term" value="P:protein-DNA covalent cross-linking repair"/>
    <property type="evidence" value="ECO:0007669"/>
    <property type="project" value="InterPro"/>
</dbReference>
<sequence>MINARAETVATASAFKAAYGKGRRCLVPVDGFHEWRKMGAAKQPYAIGMAEGEPFTLAGLWENWKDPDSGEWQRTFTIVTTEANELVGKLHDRMPVIIPPPDRDRWLTDPDPRDLLKPFPAEAMRMWPVSRDVNSPKNDRRDLLDPIPDLPWPEPGDDEVEDANSPEADKKPANSA</sequence>
<keyword evidence="5" id="KW-0190">Covalent protein-DNA linkage</keyword>